<keyword evidence="1" id="KW-0812">Transmembrane</keyword>
<dbReference type="AlphaFoldDB" id="G9YR16"/>
<evidence type="ECO:0000256" key="1">
    <source>
        <dbReference type="SAM" id="Phobius"/>
    </source>
</evidence>
<accession>G9YR16</accession>
<reference evidence="2 3" key="1">
    <citation type="submission" date="2011-08" db="EMBL/GenBank/DDBJ databases">
        <authorList>
            <person name="Weinstock G."/>
            <person name="Sodergren E."/>
            <person name="Clifton S."/>
            <person name="Fulton L."/>
            <person name="Fulton B."/>
            <person name="Courtney L."/>
            <person name="Fronick C."/>
            <person name="Harrison M."/>
            <person name="Strong C."/>
            <person name="Farmer C."/>
            <person name="Delahaunty K."/>
            <person name="Markovic C."/>
            <person name="Hall O."/>
            <person name="Minx P."/>
            <person name="Tomlinson C."/>
            <person name="Mitreva M."/>
            <person name="Hou S."/>
            <person name="Chen J."/>
            <person name="Wollam A."/>
            <person name="Pepin K.H."/>
            <person name="Johnson M."/>
            <person name="Bhonagiri V."/>
            <person name="Zhang X."/>
            <person name="Suruliraj S."/>
            <person name="Warren W."/>
            <person name="Chinwalla A."/>
            <person name="Mardis E.R."/>
            <person name="Wilson R.K."/>
        </authorList>
    </citation>
    <scope>NUCLEOTIDE SEQUENCE [LARGE SCALE GENOMIC DNA]</scope>
    <source>
        <strain evidence="2 3">ATCC 29863</strain>
    </source>
</reference>
<comment type="caution">
    <text evidence="2">The sequence shown here is derived from an EMBL/GenBank/DDBJ whole genome shotgun (WGS) entry which is preliminary data.</text>
</comment>
<feature type="transmembrane region" description="Helical" evidence="1">
    <location>
        <begin position="18"/>
        <end position="40"/>
    </location>
</feature>
<protein>
    <submittedName>
        <fullName evidence="2">Uncharacterized protein</fullName>
    </submittedName>
</protein>
<evidence type="ECO:0000313" key="3">
    <source>
        <dbReference type="Proteomes" id="UP000004459"/>
    </source>
</evidence>
<sequence>MILSVSYSFRRRIARENYLYTAVLGNICLHFNPGYAILAWEYTNKEGLP</sequence>
<keyword evidence="1" id="KW-0472">Membrane</keyword>
<dbReference type="Proteomes" id="UP000004459">
    <property type="component" value="Unassembled WGS sequence"/>
</dbReference>
<name>G9YR16_FLAPL</name>
<gene>
    <name evidence="2" type="ORF">HMPREF0372_01959</name>
</gene>
<proteinExistence type="predicted"/>
<evidence type="ECO:0000313" key="2">
    <source>
        <dbReference type="EMBL" id="EHM50564.1"/>
    </source>
</evidence>
<dbReference type="EMBL" id="AGCK01000148">
    <property type="protein sequence ID" value="EHM50564.1"/>
    <property type="molecule type" value="Genomic_DNA"/>
</dbReference>
<keyword evidence="1" id="KW-1133">Transmembrane helix</keyword>
<organism evidence="2 3">
    <name type="scientific">Flavonifractor plautii ATCC 29863</name>
    <dbReference type="NCBI Taxonomy" id="411475"/>
    <lineage>
        <taxon>Bacteria</taxon>
        <taxon>Bacillati</taxon>
        <taxon>Bacillota</taxon>
        <taxon>Clostridia</taxon>
        <taxon>Eubacteriales</taxon>
        <taxon>Oscillospiraceae</taxon>
        <taxon>Flavonifractor</taxon>
    </lineage>
</organism>
<dbReference type="HOGENOM" id="CLU_3135939_0_0_9"/>